<reference evidence="1 2" key="1">
    <citation type="submission" date="2023-11" db="EMBL/GenBank/DDBJ databases">
        <title>MicrobeMod: A computational toolkit for identifying prokaryotic methylation and restriction-modification with nanopore sequencing.</title>
        <authorList>
            <person name="Crits-Christoph A."/>
            <person name="Kang S.C."/>
            <person name="Lee H."/>
            <person name="Ostrov N."/>
        </authorList>
    </citation>
    <scope>NUCLEOTIDE SEQUENCE [LARGE SCALE GENOMIC DNA]</scope>
    <source>
        <strain evidence="1 2">ATCC 33173</strain>
    </source>
</reference>
<accession>A0ABZ0TBR3</accession>
<organism evidence="1 2">
    <name type="scientific">Halomonas elongata (strain ATCC 33173 / DSM 2581 / NBRC 15536 / NCIMB 2198 / 1H9)</name>
    <dbReference type="NCBI Taxonomy" id="768066"/>
    <lineage>
        <taxon>Bacteria</taxon>
        <taxon>Pseudomonadati</taxon>
        <taxon>Pseudomonadota</taxon>
        <taxon>Gammaproteobacteria</taxon>
        <taxon>Oceanospirillales</taxon>
        <taxon>Halomonadaceae</taxon>
        <taxon>Halomonas</taxon>
    </lineage>
</organism>
<dbReference type="EMBL" id="CP139472">
    <property type="protein sequence ID" value="WPU48707.1"/>
    <property type="molecule type" value="Genomic_DNA"/>
</dbReference>
<protein>
    <submittedName>
        <fullName evidence="1">Uncharacterized protein</fullName>
    </submittedName>
</protein>
<name>A0ABZ0TBR3_HALED</name>
<gene>
    <name evidence="1" type="ORF">SR933_07395</name>
</gene>
<dbReference type="RefSeq" id="WP_157953415.1">
    <property type="nucleotide sequence ID" value="NC_014532.2"/>
</dbReference>
<keyword evidence="2" id="KW-1185">Reference proteome</keyword>
<sequence length="208" mass="23629">MLSVYRFLDTDYYRAELLSGRVRISTLEACRGYENPKRGDKGEGSWTYFSGHVQGDGDDPALQYVAQRSSISVDRSCRDITISECQSYTRIPDAFVLCWTLYSGDGFADGELGGYGVKLSSPRKLMNLIGHELNQRFKLRNAMMGAVSYRRRVQYSLEEDPCHIAFVKEPDGYADQVEFRMLWVPELLTNLKPVVVNVGDISDITRKI</sequence>
<dbReference type="GeneID" id="91011949"/>
<evidence type="ECO:0000313" key="1">
    <source>
        <dbReference type="EMBL" id="WPU48707.1"/>
    </source>
</evidence>
<proteinExistence type="predicted"/>
<evidence type="ECO:0000313" key="2">
    <source>
        <dbReference type="Proteomes" id="UP001322512"/>
    </source>
</evidence>
<dbReference type="Proteomes" id="UP001322512">
    <property type="component" value="Chromosome"/>
</dbReference>